<proteinExistence type="predicted"/>
<dbReference type="Gene3D" id="2.30.30.760">
    <property type="match status" value="1"/>
</dbReference>
<name>A0A212JLW0_9DELT</name>
<dbReference type="Pfam" id="PF13144">
    <property type="entry name" value="ChapFlgA"/>
    <property type="match status" value="1"/>
</dbReference>
<protein>
    <submittedName>
        <fullName evidence="2">Flagella basal body P-ring formation protein FlgA</fullName>
    </submittedName>
</protein>
<dbReference type="EMBL" id="FLUQ01000001">
    <property type="protein sequence ID" value="SBW00416.1"/>
    <property type="molecule type" value="Genomic_DNA"/>
</dbReference>
<reference evidence="2" key="1">
    <citation type="submission" date="2016-04" db="EMBL/GenBank/DDBJ databases">
        <authorList>
            <person name="Evans L.H."/>
            <person name="Alamgir A."/>
            <person name="Owens N."/>
            <person name="Weber N.D."/>
            <person name="Virtaneva K."/>
            <person name="Barbian K."/>
            <person name="Babar A."/>
            <person name="Rosenke K."/>
        </authorList>
    </citation>
    <scope>NUCLEOTIDE SEQUENCE</scope>
    <source>
        <strain evidence="2">86</strain>
    </source>
</reference>
<dbReference type="GO" id="GO:0044780">
    <property type="term" value="P:bacterial-type flagellum assembly"/>
    <property type="evidence" value="ECO:0007669"/>
    <property type="project" value="InterPro"/>
</dbReference>
<dbReference type="NCBIfam" id="TIGR03170">
    <property type="entry name" value="flgA_cterm"/>
    <property type="match status" value="1"/>
</dbReference>
<dbReference type="PANTHER" id="PTHR36307:SF1">
    <property type="entry name" value="FLAGELLA BASAL BODY P-RING FORMATION PROTEIN FLGA"/>
    <property type="match status" value="1"/>
</dbReference>
<sequence length="340" mass="36646">MDQAMTDGMRRKRFRPAWGLLALAMACALVAALPAVGLGEGLYNGGWKLKIKEAAVVRGDTVTLGEIAQPIGTIDPALWQKLSAVELWPSPPAGKPMNMTRPKVQQAMAHYAQELSSLCSYPASMTIQQGGTVLDGDDLRNLVVKTLTPLIRNLPGEASLQDFRLPPSLFLPAGGQSVELEGPMDLVPGRLSVRIAVRDIDGSVVRRVTGTVFLDLWTEIPCAGVPLNKDEVLSPERVTFARKNLAHVKGVVWDGRGGPWRMQRPVPLGQPIMQADVAVIPTVVKGAPVTMMFIGKNFTLSVPGEALSDGAHGETIAVRNMQSKKQLRATVRDGQTVIVR</sequence>
<feature type="domain" description="Flagella basal body P-ring formation protein FlgA SAF" evidence="1">
    <location>
        <begin position="219"/>
        <end position="339"/>
    </location>
</feature>
<accession>A0A212JLW0</accession>
<keyword evidence="2" id="KW-0966">Cell projection</keyword>
<organism evidence="2">
    <name type="scientific">uncultured delta proteobacterium</name>
    <dbReference type="NCBI Taxonomy" id="34034"/>
    <lineage>
        <taxon>Bacteria</taxon>
        <taxon>Deltaproteobacteria</taxon>
        <taxon>environmental samples</taxon>
    </lineage>
</organism>
<evidence type="ECO:0000259" key="1">
    <source>
        <dbReference type="Pfam" id="PF13144"/>
    </source>
</evidence>
<dbReference type="AlphaFoldDB" id="A0A212JLW0"/>
<dbReference type="InterPro" id="IPR017585">
    <property type="entry name" value="SAF_FlgA"/>
</dbReference>
<dbReference type="PANTHER" id="PTHR36307">
    <property type="entry name" value="FLAGELLA BASAL BODY P-RING FORMATION PROTEIN FLGA"/>
    <property type="match status" value="1"/>
</dbReference>
<gene>
    <name evidence="2" type="primary">flgA</name>
    <name evidence="2" type="ORF">KL86DPRO_11780</name>
</gene>
<dbReference type="InterPro" id="IPR039246">
    <property type="entry name" value="Flagellar_FlgA"/>
</dbReference>
<keyword evidence="2" id="KW-0282">Flagellum</keyword>
<keyword evidence="2" id="KW-0969">Cilium</keyword>
<evidence type="ECO:0000313" key="2">
    <source>
        <dbReference type="EMBL" id="SBW00416.1"/>
    </source>
</evidence>